<sequence>MTNGSPPPSHHSANVAATNLNKHLNTARETQQISWNAFARKIGISTVAFTNIRFGRSNPHQKTIKRIEEAAGWPAGGYKLARQDKDPMQGQTQKPSTLSSRLNFLLKRAPTIDGNEHSPERISNFLKDRKNIDYSAQEIYAISEGVTTSVPDHILEGIAEYFQITKGALYFHDDTVAKEVEAETNLLHAIKDKNVQRIATRIAGLSDRSVEPLMAMIEAAAEVARKNEGISPEFGGDDKD</sequence>
<name>A0A7X6RN95_9ACTN</name>
<dbReference type="Proteomes" id="UP000553209">
    <property type="component" value="Unassembled WGS sequence"/>
</dbReference>
<dbReference type="InterPro" id="IPR001387">
    <property type="entry name" value="Cro/C1-type_HTH"/>
</dbReference>
<dbReference type="Gene3D" id="1.10.260.40">
    <property type="entry name" value="lambda repressor-like DNA-binding domains"/>
    <property type="match status" value="2"/>
</dbReference>
<dbReference type="RefSeq" id="WP_168443903.1">
    <property type="nucleotide sequence ID" value="NZ_JAAXPG010000002.1"/>
</dbReference>
<organism evidence="1 2">
    <name type="scientific">Nocardiopsis alborubida</name>
    <dbReference type="NCBI Taxonomy" id="146802"/>
    <lineage>
        <taxon>Bacteria</taxon>
        <taxon>Bacillati</taxon>
        <taxon>Actinomycetota</taxon>
        <taxon>Actinomycetes</taxon>
        <taxon>Streptosporangiales</taxon>
        <taxon>Nocardiopsidaceae</taxon>
        <taxon>Nocardiopsis</taxon>
    </lineage>
</organism>
<gene>
    <name evidence="1" type="ORF">HGB44_02595</name>
</gene>
<accession>A0A7X6RN95</accession>
<evidence type="ECO:0000313" key="1">
    <source>
        <dbReference type="EMBL" id="NKY96565.1"/>
    </source>
</evidence>
<reference evidence="1 2" key="1">
    <citation type="submission" date="2020-04" db="EMBL/GenBank/DDBJ databases">
        <title>MicrobeNet Type strains.</title>
        <authorList>
            <person name="Nicholson A.C."/>
        </authorList>
    </citation>
    <scope>NUCLEOTIDE SEQUENCE [LARGE SCALE GENOMIC DNA]</scope>
    <source>
        <strain evidence="1 2">ATCC 23612</strain>
    </source>
</reference>
<proteinExistence type="predicted"/>
<dbReference type="GO" id="GO:0003677">
    <property type="term" value="F:DNA binding"/>
    <property type="evidence" value="ECO:0007669"/>
    <property type="project" value="InterPro"/>
</dbReference>
<comment type="caution">
    <text evidence="1">The sequence shown here is derived from an EMBL/GenBank/DDBJ whole genome shotgun (WGS) entry which is preliminary data.</text>
</comment>
<dbReference type="AlphaFoldDB" id="A0A7X6RN95"/>
<dbReference type="InterPro" id="IPR010982">
    <property type="entry name" value="Lambda_DNA-bd_dom_sf"/>
</dbReference>
<dbReference type="CDD" id="cd00093">
    <property type="entry name" value="HTH_XRE"/>
    <property type="match status" value="1"/>
</dbReference>
<evidence type="ECO:0008006" key="3">
    <source>
        <dbReference type="Google" id="ProtNLM"/>
    </source>
</evidence>
<keyword evidence="2" id="KW-1185">Reference proteome</keyword>
<dbReference type="SUPFAM" id="SSF47413">
    <property type="entry name" value="lambda repressor-like DNA-binding domains"/>
    <property type="match status" value="1"/>
</dbReference>
<dbReference type="EMBL" id="JAAXPG010000002">
    <property type="protein sequence ID" value="NKY96565.1"/>
    <property type="molecule type" value="Genomic_DNA"/>
</dbReference>
<evidence type="ECO:0000313" key="2">
    <source>
        <dbReference type="Proteomes" id="UP000553209"/>
    </source>
</evidence>
<protein>
    <recommendedName>
        <fullName evidence="3">HTH cro/C1-type domain-containing protein</fullName>
    </recommendedName>
</protein>